<dbReference type="PANTHER" id="PTHR30486:SF6">
    <property type="entry name" value="TYPE IV PILUS RETRACTATION ATPASE PILT"/>
    <property type="match status" value="1"/>
</dbReference>
<accession>A0A1L7NNG8</accession>
<protein>
    <submittedName>
        <fullName evidence="3">Putative twitching motility protein</fullName>
    </submittedName>
</protein>
<organism evidence="3 4">
    <name type="scientific">Pseudomonas putida</name>
    <name type="common">Arthrobacter siderocapsulatus</name>
    <dbReference type="NCBI Taxonomy" id="303"/>
    <lineage>
        <taxon>Bacteria</taxon>
        <taxon>Pseudomonadati</taxon>
        <taxon>Pseudomonadota</taxon>
        <taxon>Gammaproteobacteria</taxon>
        <taxon>Pseudomonadales</taxon>
        <taxon>Pseudomonadaceae</taxon>
        <taxon>Pseudomonas</taxon>
    </lineage>
</organism>
<dbReference type="Pfam" id="PF00437">
    <property type="entry name" value="T2SSE"/>
    <property type="match status" value="1"/>
</dbReference>
<sequence length="342" mass="38454">MSYASQIEVADESKMESALKEGRNILLTEDFVETTDFHGITTFGRTPALWRDFFQQTHAQKAKGYNTRSSHYTAEFMGYRYRCCLANSQKGWGISMRHLPLKIPALRDDLGLDWNLIRPLTEGAGLTLFAGRMSSGKSTTMAATIGQLDPRSAQIATVEDPIEVIYPSHSIIQREIGTHVESFPEAIRDCVRQSRTTIVVSEIRDSETANAALLAASTGHSVFATIHADSAFDIYTRMLALVDQRYERVLARNLRGLWWQHVVRFGTSERKPLPIYESLLVDTEARNIFDKGPSALPMLASVMDNQGRKSMAEVAMMQVARGNATRDELSEFIQRRNRISND</sequence>
<dbReference type="Proteomes" id="UP000218731">
    <property type="component" value="Plasmid pKF715A"/>
</dbReference>
<feature type="domain" description="Bacterial type II secretion system protein E" evidence="2">
    <location>
        <begin position="118"/>
        <end position="328"/>
    </location>
</feature>
<gene>
    <name evidence="3" type="ORF">KF715C_pA4680</name>
</gene>
<geneLocation type="plasmid" evidence="4">
    <name>pkf715a dna</name>
</geneLocation>
<dbReference type="RefSeq" id="WP_096427114.1">
    <property type="nucleotide sequence ID" value="NZ_AP015030.1"/>
</dbReference>
<dbReference type="SUPFAM" id="SSF52540">
    <property type="entry name" value="P-loop containing nucleoside triphosphate hydrolases"/>
    <property type="match status" value="1"/>
</dbReference>
<dbReference type="InterPro" id="IPR050921">
    <property type="entry name" value="T4SS_GSP_E_ATPase"/>
</dbReference>
<dbReference type="EMBL" id="AP015030">
    <property type="protein sequence ID" value="BAW26973.1"/>
    <property type="molecule type" value="Genomic_DNA"/>
</dbReference>
<evidence type="ECO:0000313" key="4">
    <source>
        <dbReference type="Proteomes" id="UP000218731"/>
    </source>
</evidence>
<evidence type="ECO:0000313" key="3">
    <source>
        <dbReference type="EMBL" id="BAW26973.1"/>
    </source>
</evidence>
<evidence type="ECO:0000259" key="2">
    <source>
        <dbReference type="Pfam" id="PF00437"/>
    </source>
</evidence>
<name>A0A1L7NNG8_PSEPU</name>
<dbReference type="PANTHER" id="PTHR30486">
    <property type="entry name" value="TWITCHING MOTILITY PROTEIN PILT"/>
    <property type="match status" value="1"/>
</dbReference>
<proteinExistence type="inferred from homology"/>
<dbReference type="AlphaFoldDB" id="A0A1L7NNG8"/>
<evidence type="ECO:0000256" key="1">
    <source>
        <dbReference type="ARBA" id="ARBA00006611"/>
    </source>
</evidence>
<reference evidence="3 4" key="1">
    <citation type="submission" date="2015-11" db="EMBL/GenBank/DDBJ databases">
        <title>Complete genome sequencing of a biphenyl-degrading bacterium, Pseudomonas putida KF715 (=NBRC110667).</title>
        <authorList>
            <person name="Suenaga H."/>
            <person name="Fujihara N."/>
            <person name="Watanabe T."/>
            <person name="Hirose J."/>
            <person name="Kimura N."/>
            <person name="Yamazoe A."/>
            <person name="Hosoyama A."/>
            <person name="Shimodaira J."/>
            <person name="Furukawa K."/>
        </authorList>
    </citation>
    <scope>NUCLEOTIDE SEQUENCE [LARGE SCALE GENOMIC DNA]</scope>
    <source>
        <strain evidence="3 4">KF715</strain>
        <plasmid evidence="4">Plasmid pkf715a dna</plasmid>
    </source>
</reference>
<dbReference type="InterPro" id="IPR001482">
    <property type="entry name" value="T2SS/T4SS_dom"/>
</dbReference>
<dbReference type="Gene3D" id="3.40.50.300">
    <property type="entry name" value="P-loop containing nucleotide triphosphate hydrolases"/>
    <property type="match status" value="1"/>
</dbReference>
<dbReference type="InterPro" id="IPR027417">
    <property type="entry name" value="P-loop_NTPase"/>
</dbReference>
<comment type="similarity">
    <text evidence="1">Belongs to the GSP E family.</text>
</comment>
<dbReference type="GO" id="GO:0016887">
    <property type="term" value="F:ATP hydrolysis activity"/>
    <property type="evidence" value="ECO:0007669"/>
    <property type="project" value="InterPro"/>
</dbReference>
<keyword evidence="3" id="KW-0614">Plasmid</keyword>